<dbReference type="GeneID" id="39735427"/>
<name>A0A1J1H7C3_PLARL</name>
<dbReference type="VEuPathDB" id="PlasmoDB:PRELSG_0709000"/>
<dbReference type="EMBL" id="LN835302">
    <property type="protein sequence ID" value="CRG99326.1"/>
    <property type="molecule type" value="Genomic_DNA"/>
</dbReference>
<reference evidence="2 3" key="1">
    <citation type="submission" date="2015-04" db="EMBL/GenBank/DDBJ databases">
        <authorList>
            <consortium name="Pathogen Informatics"/>
        </authorList>
    </citation>
    <scope>NUCLEOTIDE SEQUENCE [LARGE SCALE GENOMIC DNA]</scope>
    <source>
        <strain evidence="2 3">SGS1</strain>
    </source>
</reference>
<dbReference type="AlphaFoldDB" id="A0A1J1H7C3"/>
<evidence type="ECO:0000259" key="1">
    <source>
        <dbReference type="SMART" id="SM00496"/>
    </source>
</evidence>
<evidence type="ECO:0000313" key="2">
    <source>
        <dbReference type="EMBL" id="CRG99326.1"/>
    </source>
</evidence>
<proteinExistence type="predicted"/>
<accession>A0A1J1H7C3</accession>
<organism evidence="2 3">
    <name type="scientific">Plasmodium relictum</name>
    <dbReference type="NCBI Taxonomy" id="85471"/>
    <lineage>
        <taxon>Eukaryota</taxon>
        <taxon>Sar</taxon>
        <taxon>Alveolata</taxon>
        <taxon>Apicomplexa</taxon>
        <taxon>Aconoidasida</taxon>
        <taxon>Haemosporida</taxon>
        <taxon>Plasmodiidae</taxon>
        <taxon>Plasmodium</taxon>
        <taxon>Plasmodium (Haemamoeba)</taxon>
    </lineage>
</organism>
<feature type="domain" description="Nuclease associated modular" evidence="1">
    <location>
        <begin position="241"/>
        <end position="257"/>
    </location>
</feature>
<gene>
    <name evidence="2" type="ORF">PRELSG_0709000</name>
</gene>
<dbReference type="InterPro" id="IPR003611">
    <property type="entry name" value="NUMOD3"/>
</dbReference>
<evidence type="ECO:0000313" key="3">
    <source>
        <dbReference type="Proteomes" id="UP000220158"/>
    </source>
</evidence>
<dbReference type="Proteomes" id="UP000220158">
    <property type="component" value="Chromosome 7"/>
</dbReference>
<dbReference type="KEGG" id="prel:PRELSG_0709000"/>
<dbReference type="RefSeq" id="XP_028532333.1">
    <property type="nucleotide sequence ID" value="XM_028675777.1"/>
</dbReference>
<dbReference type="SMART" id="SM00496">
    <property type="entry name" value="IENR2"/>
    <property type="match status" value="3"/>
</dbReference>
<feature type="domain" description="Nuclease associated modular" evidence="1">
    <location>
        <begin position="66"/>
        <end position="82"/>
    </location>
</feature>
<sequence>MYIKNNKISLFYILLILIFNIILSENKLIFDCITKSTKYLSYNSMNKVYYTSNNIIPIKIFNRFKYKYTHKDNIKKKISNENEVYLSKVRYHESYNRRGMFKYLRSDAKKYRIINHVNKRNIFLLDKVKILLNNKYANNLKYYMTKIDHFTIDKISNNIINNRNIFLKKINRNGNKKKEYHLLALSNGFINENSIISDNNDKCDNIYNIKEQNSISVNKNNICIQENDINENSLKENKKKKKRILSEESKKNMREKLKSIMREKWKNSEFRKKMINSFRKRGIEHNKKISEAVKNKWKYDENYKLKTLEGQRKYFMRRKNANVRSTSEDTKNKISKAMKQYWQNKNKYKKSELNNLQSIIKKKKKHKKVWENIYSIILNQKSDDFNNYHTFHNLSVNLQAALN</sequence>
<dbReference type="OrthoDB" id="385031at2759"/>
<dbReference type="GO" id="GO:0003677">
    <property type="term" value="F:DNA binding"/>
    <property type="evidence" value="ECO:0007669"/>
    <property type="project" value="InterPro"/>
</dbReference>
<keyword evidence="3" id="KW-1185">Reference proteome</keyword>
<feature type="domain" description="Nuclease associated modular" evidence="1">
    <location>
        <begin position="322"/>
        <end position="338"/>
    </location>
</feature>
<protein>
    <recommendedName>
        <fullName evidence="1">Nuclease associated modular domain-containing protein</fullName>
    </recommendedName>
</protein>